<reference evidence="2" key="1">
    <citation type="submission" date="2021-05" db="EMBL/GenBank/DDBJ databases">
        <authorList>
            <person name="Alioto T."/>
            <person name="Alioto T."/>
            <person name="Gomez Garrido J."/>
        </authorList>
    </citation>
    <scope>NUCLEOTIDE SEQUENCE</scope>
</reference>
<proteinExistence type="predicted"/>
<feature type="compositionally biased region" description="Basic residues" evidence="1">
    <location>
        <begin position="202"/>
        <end position="211"/>
    </location>
</feature>
<feature type="region of interest" description="Disordered" evidence="1">
    <location>
        <begin position="192"/>
        <end position="211"/>
    </location>
</feature>
<sequence>MTILPQSVRTVLDLTLKNLILLQLTNLLIQSVIATVKTTLDLTLTKLLIQSPISTTDLDLITNPVLQFLMDCFVQYTLAVLSKANQMNRMNWKPLQANEGNYSKMKILMSHKTGIIMIRDILRQYVNEIMVNQEKTMTIKGIALCVKYVVIKGKQDAKDVVIIQNVKLVKDIMDMMQAIVNRTVGSVDHATKADATTGQTTKPHKPMRNTL</sequence>
<dbReference type="AlphaFoldDB" id="A0A8D8S6Z4"/>
<organism evidence="2">
    <name type="scientific">Cacopsylla melanoneura</name>
    <dbReference type="NCBI Taxonomy" id="428564"/>
    <lineage>
        <taxon>Eukaryota</taxon>
        <taxon>Metazoa</taxon>
        <taxon>Ecdysozoa</taxon>
        <taxon>Arthropoda</taxon>
        <taxon>Hexapoda</taxon>
        <taxon>Insecta</taxon>
        <taxon>Pterygota</taxon>
        <taxon>Neoptera</taxon>
        <taxon>Paraneoptera</taxon>
        <taxon>Hemiptera</taxon>
        <taxon>Sternorrhyncha</taxon>
        <taxon>Psylloidea</taxon>
        <taxon>Psyllidae</taxon>
        <taxon>Psyllinae</taxon>
        <taxon>Cacopsylla</taxon>
    </lineage>
</organism>
<protein>
    <submittedName>
        <fullName evidence="2">Uncharacterized protein</fullName>
    </submittedName>
</protein>
<evidence type="ECO:0000313" key="2">
    <source>
        <dbReference type="EMBL" id="CAG6662482.1"/>
    </source>
</evidence>
<name>A0A8D8S6Z4_9HEMI</name>
<evidence type="ECO:0000256" key="1">
    <source>
        <dbReference type="SAM" id="MobiDB-lite"/>
    </source>
</evidence>
<accession>A0A8D8S6Z4</accession>
<dbReference type="EMBL" id="HBUF01202767">
    <property type="protein sequence ID" value="CAG6662482.1"/>
    <property type="molecule type" value="Transcribed_RNA"/>
</dbReference>
<dbReference type="EMBL" id="HBUF01202768">
    <property type="protein sequence ID" value="CAG6662486.1"/>
    <property type="molecule type" value="Transcribed_RNA"/>
</dbReference>